<dbReference type="EMBL" id="NXNI01000001">
    <property type="protein sequence ID" value="PCR92314.1"/>
    <property type="molecule type" value="Genomic_DNA"/>
</dbReference>
<protein>
    <submittedName>
        <fullName evidence="1">Metal-dependent hydrolase</fullName>
    </submittedName>
</protein>
<dbReference type="GO" id="GO:0016787">
    <property type="term" value="F:hydrolase activity"/>
    <property type="evidence" value="ECO:0007669"/>
    <property type="project" value="UniProtKB-KW"/>
</dbReference>
<evidence type="ECO:0000313" key="1">
    <source>
        <dbReference type="EMBL" id="PCR92314.1"/>
    </source>
</evidence>
<dbReference type="AlphaFoldDB" id="A0A2A5QZT3"/>
<gene>
    <name evidence="1" type="ORF">CP557_18355</name>
</gene>
<dbReference type="Proteomes" id="UP000219689">
    <property type="component" value="Unassembled WGS sequence"/>
</dbReference>
<accession>A0A2A5QZT3</accession>
<dbReference type="OrthoDB" id="200338at2157"/>
<dbReference type="Pfam" id="PF04307">
    <property type="entry name" value="YdjM"/>
    <property type="match status" value="1"/>
</dbReference>
<sequence length="183" mass="19962">MWPWGHLAVAYLLYTAVTHRRFDSPPRAIPTIALAIGSQTPDLIDKPLAWNFGLLPGGRTLSHSLLVVAVLVPLVRAIAGRLERRAVGMAFLAGYCSHLCADVPPGVLSGEFASASYLLWPILEQPPEDPVAGIFDAILHYYAMGTYEWVQFGLFAVAVVSWYRDGAPGLGLARVVLERRPNV</sequence>
<keyword evidence="1" id="KW-0378">Hydrolase</keyword>
<dbReference type="InterPro" id="IPR007404">
    <property type="entry name" value="YdjM-like"/>
</dbReference>
<comment type="caution">
    <text evidence="1">The sequence shown here is derived from an EMBL/GenBank/DDBJ whole genome shotgun (WGS) entry which is preliminary data.</text>
</comment>
<organism evidence="1 2">
    <name type="scientific">Natrinema ejinorense</name>
    <dbReference type="NCBI Taxonomy" id="373386"/>
    <lineage>
        <taxon>Archaea</taxon>
        <taxon>Methanobacteriati</taxon>
        <taxon>Methanobacteriota</taxon>
        <taxon>Stenosarchaea group</taxon>
        <taxon>Halobacteria</taxon>
        <taxon>Halobacteriales</taxon>
        <taxon>Natrialbaceae</taxon>
        <taxon>Natrinema</taxon>
    </lineage>
</organism>
<keyword evidence="2" id="KW-1185">Reference proteome</keyword>
<reference evidence="1 2" key="1">
    <citation type="submission" date="2017-09" db="EMBL/GenBank/DDBJ databases">
        <title>Genome sequences of Natrinema ejinorence JCM 13890T.</title>
        <authorList>
            <person name="Roh S.W."/>
            <person name="Kim Y.B."/>
            <person name="Kim J.Y."/>
        </authorList>
    </citation>
    <scope>NUCLEOTIDE SEQUENCE [LARGE SCALE GENOMIC DNA]</scope>
    <source>
        <strain evidence="1 2">JCM 13890</strain>
    </source>
</reference>
<proteinExistence type="predicted"/>
<evidence type="ECO:0000313" key="2">
    <source>
        <dbReference type="Proteomes" id="UP000219689"/>
    </source>
</evidence>
<dbReference type="RefSeq" id="WP_097381239.1">
    <property type="nucleotide sequence ID" value="NZ_NXNI01000001.1"/>
</dbReference>
<name>A0A2A5QZT3_9EURY</name>